<reference evidence="1" key="2">
    <citation type="journal article" date="2023" name="Plant Pathol.">
        <title>Dismantling and reorganizing Pseudomonas marginalis sensu#lato.</title>
        <authorList>
            <person name="Sawada H."/>
            <person name="Fujikawa T."/>
            <person name="Satou M."/>
        </authorList>
    </citation>
    <scope>NUCLEOTIDE SEQUENCE</scope>
    <source>
        <strain evidence="1">MAFF 301350</strain>
    </source>
</reference>
<comment type="caution">
    <text evidence="1">The sequence shown here is derived from an EMBL/GenBank/DDBJ whole genome shotgun (WGS) entry which is preliminary data.</text>
</comment>
<reference evidence="1" key="1">
    <citation type="journal article" date="2022" name="Int. J. Syst. Evol. Microbiol.">
        <title>Pseudomonas aegrilactucae sp. nov. and Pseudomonas morbosilactucae sp. nov., pathogens causing bacterial rot of lettuce in Japan.</title>
        <authorList>
            <person name="Sawada H."/>
            <person name="Fujikawa T."/>
            <person name="Satou M."/>
        </authorList>
    </citation>
    <scope>NUCLEOTIDE SEQUENCE</scope>
    <source>
        <strain evidence="1">MAFF 301350</strain>
    </source>
</reference>
<organism evidence="1 2">
    <name type="scientific">Pseudomonas aegrilactucae</name>
    <dbReference type="NCBI Taxonomy" id="2854028"/>
    <lineage>
        <taxon>Bacteria</taxon>
        <taxon>Pseudomonadati</taxon>
        <taxon>Pseudomonadota</taxon>
        <taxon>Gammaproteobacteria</taxon>
        <taxon>Pseudomonadales</taxon>
        <taxon>Pseudomonadaceae</taxon>
        <taxon>Pseudomonas</taxon>
    </lineage>
</organism>
<keyword evidence="2" id="KW-1185">Reference proteome</keyword>
<sequence>MGAEEKRYARERFTKQLIRICEALDKVSTREFEYMLFDEPRVCRMTVNQLWVFGSYARGALTCGDLDIVVKYTKALGGKPMPKVYTRAFFGLCPGVRFYDGDPQENSSGAELSGAVLIWDGSDDENVWRARIDSIVPDADAGRAPRDTDCIPLRSEQLRTHGDDFIRAAKLYQEGFLEWDYFPLNDELMSPIPGSGLSRRDSRLITIASDMTQKTRDLVPAIWRVANLTEPNGTWSEAVAERATFRCGSTLIHVGTPTLSLRCFESMKTRQLMLIPHRTARGPNGICSFGAGLNTPRCSG</sequence>
<dbReference type="Proteomes" id="UP001106592">
    <property type="component" value="Unassembled WGS sequence"/>
</dbReference>
<gene>
    <name evidence="1" type="ORF">KUO17_08475</name>
</gene>
<protein>
    <recommendedName>
        <fullName evidence="3">Nucleotidyltransferase</fullName>
    </recommendedName>
</protein>
<accession>A0A9Q2XI09</accession>
<dbReference type="RefSeq" id="WP_217975019.1">
    <property type="nucleotide sequence ID" value="NZ_JAHTBI010000027.1"/>
</dbReference>
<proteinExistence type="predicted"/>
<evidence type="ECO:0008006" key="3">
    <source>
        <dbReference type="Google" id="ProtNLM"/>
    </source>
</evidence>
<evidence type="ECO:0000313" key="1">
    <source>
        <dbReference type="EMBL" id="MBV6287068.1"/>
    </source>
</evidence>
<name>A0A9Q2XI09_9PSED</name>
<dbReference type="EMBL" id="JAHTBI010000027">
    <property type="protein sequence ID" value="MBV6287068.1"/>
    <property type="molecule type" value="Genomic_DNA"/>
</dbReference>
<evidence type="ECO:0000313" key="2">
    <source>
        <dbReference type="Proteomes" id="UP001106592"/>
    </source>
</evidence>
<dbReference type="AlphaFoldDB" id="A0A9Q2XI09"/>